<proteinExistence type="predicted"/>
<dbReference type="SUPFAM" id="SSF46785">
    <property type="entry name" value="Winged helix' DNA-binding domain"/>
    <property type="match status" value="1"/>
</dbReference>
<evidence type="ECO:0000313" key="2">
    <source>
        <dbReference type="Proteomes" id="UP000182152"/>
    </source>
</evidence>
<sequence>MKDIKQMKNGNGMVTMSNGNLYGVLTRMVEDGLIEVNLINEKIIYKVTKLGMDILEVEKNV</sequence>
<dbReference type="EMBL" id="JXLB01000005">
    <property type="protein sequence ID" value="OJG83135.1"/>
    <property type="molecule type" value="Genomic_DNA"/>
</dbReference>
<dbReference type="InterPro" id="IPR036390">
    <property type="entry name" value="WH_DNA-bd_sf"/>
</dbReference>
<dbReference type="Proteomes" id="UP000182152">
    <property type="component" value="Unassembled WGS sequence"/>
</dbReference>
<dbReference type="Gene3D" id="1.10.10.10">
    <property type="entry name" value="Winged helix-like DNA-binding domain superfamily/Winged helix DNA-binding domain"/>
    <property type="match status" value="1"/>
</dbReference>
<gene>
    <name evidence="1" type="ORF">RV14_GL001830</name>
</gene>
<accession>A0A1L8WQ29</accession>
<dbReference type="AlphaFoldDB" id="A0A1L8WQ29"/>
<dbReference type="InterPro" id="IPR036388">
    <property type="entry name" value="WH-like_DNA-bd_sf"/>
</dbReference>
<evidence type="ECO:0000313" key="1">
    <source>
        <dbReference type="EMBL" id="OJG83135.1"/>
    </source>
</evidence>
<name>A0A1L8WQ29_9ENTE</name>
<comment type="caution">
    <text evidence="1">The sequence shown here is derived from an EMBL/GenBank/DDBJ whole genome shotgun (WGS) entry which is preliminary data.</text>
</comment>
<keyword evidence="2" id="KW-1185">Reference proteome</keyword>
<protein>
    <submittedName>
        <fullName evidence="1">Uncharacterized protein</fullName>
    </submittedName>
</protein>
<dbReference type="OrthoDB" id="9814826at2"/>
<organism evidence="1 2">
    <name type="scientific">Enterococcus ratti</name>
    <dbReference type="NCBI Taxonomy" id="150033"/>
    <lineage>
        <taxon>Bacteria</taxon>
        <taxon>Bacillati</taxon>
        <taxon>Bacillota</taxon>
        <taxon>Bacilli</taxon>
        <taxon>Lactobacillales</taxon>
        <taxon>Enterococcaceae</taxon>
        <taxon>Enterococcus</taxon>
    </lineage>
</organism>
<dbReference type="RefSeq" id="WP_071854897.1">
    <property type="nucleotide sequence ID" value="NZ_JXLB01000005.1"/>
</dbReference>
<reference evidence="1 2" key="1">
    <citation type="submission" date="2014-12" db="EMBL/GenBank/DDBJ databases">
        <title>Draft genome sequences of 29 type strains of Enterococci.</title>
        <authorList>
            <person name="Zhong Z."/>
            <person name="Sun Z."/>
            <person name="Liu W."/>
            <person name="Zhang W."/>
            <person name="Zhang H."/>
        </authorList>
    </citation>
    <scope>NUCLEOTIDE SEQUENCE [LARGE SCALE GENOMIC DNA]</scope>
    <source>
        <strain evidence="1 2">DSM 15687</strain>
    </source>
</reference>